<feature type="domain" description="Tc1-like transposase DDE" evidence="2">
    <location>
        <begin position="69"/>
        <end position="155"/>
    </location>
</feature>
<keyword evidence="4" id="KW-1185">Reference proteome</keyword>
<dbReference type="EMBL" id="ML994664">
    <property type="protein sequence ID" value="KAF2179628.1"/>
    <property type="molecule type" value="Genomic_DNA"/>
</dbReference>
<evidence type="ECO:0000313" key="4">
    <source>
        <dbReference type="Proteomes" id="UP000800200"/>
    </source>
</evidence>
<dbReference type="InterPro" id="IPR038717">
    <property type="entry name" value="Tc1-like_DDE_dom"/>
</dbReference>
<dbReference type="Gene3D" id="3.30.420.10">
    <property type="entry name" value="Ribonuclease H-like superfamily/Ribonuclease H"/>
    <property type="match status" value="1"/>
</dbReference>
<organism evidence="3 4">
    <name type="scientific">Zopfia rhizophila CBS 207.26</name>
    <dbReference type="NCBI Taxonomy" id="1314779"/>
    <lineage>
        <taxon>Eukaryota</taxon>
        <taxon>Fungi</taxon>
        <taxon>Dikarya</taxon>
        <taxon>Ascomycota</taxon>
        <taxon>Pezizomycotina</taxon>
        <taxon>Dothideomycetes</taxon>
        <taxon>Dothideomycetes incertae sedis</taxon>
        <taxon>Zopfiaceae</taxon>
        <taxon>Zopfia</taxon>
    </lineage>
</organism>
<accession>A0A6A6DMM1</accession>
<dbReference type="OrthoDB" id="5410741at2759"/>
<dbReference type="Proteomes" id="UP000800200">
    <property type="component" value="Unassembled WGS sequence"/>
</dbReference>
<evidence type="ECO:0000259" key="2">
    <source>
        <dbReference type="Pfam" id="PF13358"/>
    </source>
</evidence>
<name>A0A6A6DMM1_9PEZI</name>
<gene>
    <name evidence="3" type="ORF">K469DRAFT_299468</name>
</gene>
<evidence type="ECO:0000313" key="3">
    <source>
        <dbReference type="EMBL" id="KAF2179628.1"/>
    </source>
</evidence>
<sequence length="169" mass="19941">MYAYINWYNKGPLHIYSDHDADNNLLPKPKYPGKPRQRKNETGEQLQARITEWDANRPPEVEQEIKGAHMTQKYYTKHLLPTYIDAIHRARMRDPLSTWLLQEDHDPSHGTKSLWNVAFTAKVHNWVDTTFHPPQSPDLNPQEGLWNILLQRVEQRVLHGKLLFSNKEE</sequence>
<reference evidence="3" key="1">
    <citation type="journal article" date="2020" name="Stud. Mycol.">
        <title>101 Dothideomycetes genomes: a test case for predicting lifestyles and emergence of pathogens.</title>
        <authorList>
            <person name="Haridas S."/>
            <person name="Albert R."/>
            <person name="Binder M."/>
            <person name="Bloem J."/>
            <person name="Labutti K."/>
            <person name="Salamov A."/>
            <person name="Andreopoulos B."/>
            <person name="Baker S."/>
            <person name="Barry K."/>
            <person name="Bills G."/>
            <person name="Bluhm B."/>
            <person name="Cannon C."/>
            <person name="Castanera R."/>
            <person name="Culley D."/>
            <person name="Daum C."/>
            <person name="Ezra D."/>
            <person name="Gonzalez J."/>
            <person name="Henrissat B."/>
            <person name="Kuo A."/>
            <person name="Liang C."/>
            <person name="Lipzen A."/>
            <person name="Lutzoni F."/>
            <person name="Magnuson J."/>
            <person name="Mondo S."/>
            <person name="Nolan M."/>
            <person name="Ohm R."/>
            <person name="Pangilinan J."/>
            <person name="Park H.-J."/>
            <person name="Ramirez L."/>
            <person name="Alfaro M."/>
            <person name="Sun H."/>
            <person name="Tritt A."/>
            <person name="Yoshinaga Y."/>
            <person name="Zwiers L.-H."/>
            <person name="Turgeon B."/>
            <person name="Goodwin S."/>
            <person name="Spatafora J."/>
            <person name="Crous P."/>
            <person name="Grigoriev I."/>
        </authorList>
    </citation>
    <scope>NUCLEOTIDE SEQUENCE</scope>
    <source>
        <strain evidence="3">CBS 207.26</strain>
    </source>
</reference>
<evidence type="ECO:0000256" key="1">
    <source>
        <dbReference type="SAM" id="MobiDB-lite"/>
    </source>
</evidence>
<feature type="region of interest" description="Disordered" evidence="1">
    <location>
        <begin position="24"/>
        <end position="46"/>
    </location>
</feature>
<protein>
    <recommendedName>
        <fullName evidence="2">Tc1-like transposase DDE domain-containing protein</fullName>
    </recommendedName>
</protein>
<dbReference type="Pfam" id="PF13358">
    <property type="entry name" value="DDE_3"/>
    <property type="match status" value="1"/>
</dbReference>
<proteinExistence type="predicted"/>
<dbReference type="GO" id="GO:0003676">
    <property type="term" value="F:nucleic acid binding"/>
    <property type="evidence" value="ECO:0007669"/>
    <property type="project" value="InterPro"/>
</dbReference>
<dbReference type="InterPro" id="IPR036397">
    <property type="entry name" value="RNaseH_sf"/>
</dbReference>
<dbReference type="AlphaFoldDB" id="A0A6A6DMM1"/>